<dbReference type="VEuPathDB" id="FungiDB:SCHCODRAFT_02516278"/>
<proteinExistence type="predicted"/>
<gene>
    <name evidence="1" type="ORF">SCHCODRAFT_86042</name>
</gene>
<dbReference type="InParanoid" id="D8QH02"/>
<sequence length="87" mass="9628">MLSIFALISPMRSFAMFGVWRDGYEQVVPTSMQEEWISQRGAVSDLLARAPQGGTLRPYRCSEGLADLLLLNLVASSAGFSLIRTEF</sequence>
<dbReference type="GeneID" id="9597260"/>
<name>D8QH02_SCHCM</name>
<keyword evidence="2" id="KW-1185">Reference proteome</keyword>
<dbReference type="KEGG" id="scm:SCHCO_02516278"/>
<evidence type="ECO:0000313" key="1">
    <source>
        <dbReference type="EMBL" id="EFI92585.1"/>
    </source>
</evidence>
<organism evidence="2">
    <name type="scientific">Schizophyllum commune (strain H4-8 / FGSC 9210)</name>
    <name type="common">Split gill fungus</name>
    <dbReference type="NCBI Taxonomy" id="578458"/>
    <lineage>
        <taxon>Eukaryota</taxon>
        <taxon>Fungi</taxon>
        <taxon>Dikarya</taxon>
        <taxon>Basidiomycota</taxon>
        <taxon>Agaricomycotina</taxon>
        <taxon>Agaricomycetes</taxon>
        <taxon>Agaricomycetidae</taxon>
        <taxon>Agaricales</taxon>
        <taxon>Schizophyllaceae</taxon>
        <taxon>Schizophyllum</taxon>
    </lineage>
</organism>
<evidence type="ECO:0000313" key="2">
    <source>
        <dbReference type="Proteomes" id="UP000007431"/>
    </source>
</evidence>
<dbReference type="AlphaFoldDB" id="D8QH02"/>
<protein>
    <submittedName>
        <fullName evidence="1">Expressed protein</fullName>
    </submittedName>
</protein>
<reference evidence="1 2" key="1">
    <citation type="journal article" date="2010" name="Nat. Biotechnol.">
        <title>Genome sequence of the model mushroom Schizophyllum commune.</title>
        <authorList>
            <person name="Ohm R.A."/>
            <person name="de Jong J.F."/>
            <person name="Lugones L.G."/>
            <person name="Aerts A."/>
            <person name="Kothe E."/>
            <person name="Stajich J.E."/>
            <person name="de Vries R.P."/>
            <person name="Record E."/>
            <person name="Levasseur A."/>
            <person name="Baker S.E."/>
            <person name="Bartholomew K.A."/>
            <person name="Coutinho P.M."/>
            <person name="Erdmann S."/>
            <person name="Fowler T.J."/>
            <person name="Gathman A.C."/>
            <person name="Lombard V."/>
            <person name="Henrissat B."/>
            <person name="Knabe N."/>
            <person name="Kuees U."/>
            <person name="Lilly W.W."/>
            <person name="Lindquist E."/>
            <person name="Lucas S."/>
            <person name="Magnuson J.K."/>
            <person name="Piumi F."/>
            <person name="Raudaskoski M."/>
            <person name="Salamov A."/>
            <person name="Schmutz J."/>
            <person name="Schwarze F.W.M.R."/>
            <person name="vanKuyk P.A."/>
            <person name="Horton J.S."/>
            <person name="Grigoriev I.V."/>
            <person name="Woesten H.A.B."/>
        </authorList>
    </citation>
    <scope>NUCLEOTIDE SEQUENCE [LARGE SCALE GENOMIC DNA]</scope>
    <source>
        <strain evidence="2">H4-8 / FGSC 9210</strain>
    </source>
</reference>
<dbReference type="EMBL" id="GL377312">
    <property type="protein sequence ID" value="EFI92585.1"/>
    <property type="molecule type" value="Genomic_DNA"/>
</dbReference>
<dbReference type="RefSeq" id="XP_003027488.1">
    <property type="nucleotide sequence ID" value="XM_003027442.1"/>
</dbReference>
<accession>D8QH02</accession>
<dbReference type="Proteomes" id="UP000007431">
    <property type="component" value="Unassembled WGS sequence"/>
</dbReference>
<dbReference type="HOGENOM" id="CLU_2484593_0_0_1"/>